<organism evidence="2 3">
    <name type="scientific">Mycena rosella</name>
    <name type="common">Pink bonnet</name>
    <name type="synonym">Agaricus rosellus</name>
    <dbReference type="NCBI Taxonomy" id="1033263"/>
    <lineage>
        <taxon>Eukaryota</taxon>
        <taxon>Fungi</taxon>
        <taxon>Dikarya</taxon>
        <taxon>Basidiomycota</taxon>
        <taxon>Agaricomycotina</taxon>
        <taxon>Agaricomycetes</taxon>
        <taxon>Agaricomycetidae</taxon>
        <taxon>Agaricales</taxon>
        <taxon>Marasmiineae</taxon>
        <taxon>Mycenaceae</taxon>
        <taxon>Mycena</taxon>
    </lineage>
</organism>
<reference evidence="2" key="1">
    <citation type="submission" date="2023-03" db="EMBL/GenBank/DDBJ databases">
        <title>Massive genome expansion in bonnet fungi (Mycena s.s.) driven by repeated elements and novel gene families across ecological guilds.</title>
        <authorList>
            <consortium name="Lawrence Berkeley National Laboratory"/>
            <person name="Harder C.B."/>
            <person name="Miyauchi S."/>
            <person name="Viragh M."/>
            <person name="Kuo A."/>
            <person name="Thoen E."/>
            <person name="Andreopoulos B."/>
            <person name="Lu D."/>
            <person name="Skrede I."/>
            <person name="Drula E."/>
            <person name="Henrissat B."/>
            <person name="Morin E."/>
            <person name="Kohler A."/>
            <person name="Barry K."/>
            <person name="LaButti K."/>
            <person name="Morin E."/>
            <person name="Salamov A."/>
            <person name="Lipzen A."/>
            <person name="Mereny Z."/>
            <person name="Hegedus B."/>
            <person name="Baldrian P."/>
            <person name="Stursova M."/>
            <person name="Weitz H."/>
            <person name="Taylor A."/>
            <person name="Grigoriev I.V."/>
            <person name="Nagy L.G."/>
            <person name="Martin F."/>
            <person name="Kauserud H."/>
        </authorList>
    </citation>
    <scope>NUCLEOTIDE SEQUENCE</scope>
    <source>
        <strain evidence="2">CBHHK067</strain>
    </source>
</reference>
<feature type="compositionally biased region" description="Polar residues" evidence="1">
    <location>
        <begin position="305"/>
        <end position="317"/>
    </location>
</feature>
<dbReference type="AlphaFoldDB" id="A0AAD7G591"/>
<gene>
    <name evidence="2" type="ORF">B0H17DRAFT_1210270</name>
</gene>
<sequence length="1147" mass="126417">MNAIAPFDPDDFVTLLSSVGRFDTVHEYQLQRAVDLMVFNPDLGFLVRVLWPTHFGIRMKPKDLVAFLLRQNLYLPCFCSEHTDGCNYACEFTVVSETSKVYAYCHFNPPRCGYFVDLQRIYQESVLELEYPSVIVNEAPYTGKSLVSHYFSGHPDFRVSEDWSPDVPMIFHGYLGEVNPAVVTEATTTHVKKMSSCNLKPASASARTSTFMPLLIEDDTLLEEIFLSAIPALLQGNGNGNGIASDNPPPQALARLYALMEQQHAPLNAGAGAPTLPTSSQQGAPVQRVARLQGTVAAAAPASGPSRSYSHAASPSRSYDHPPSHFQVPPMSLSAQQHFIASPQHFTASPNSTSPNVNISFPGGTALFPAFLLSRPTSPPVPYASDALSFNVPRRLNFYEAQDSLVQTILWAQLPFIDPASHLCLPASLPYDLHFNALTNTSIIAIPSPVAYVAYVSIAEHCSNSNGSFVISQTQGSSSRARTTQSTSQMMLIMQMQVYAVDGAVPPVLPGLRVREGGMLHALPGLRQGIQSQQAGGKMSKRDKETVWLTDGEPPVATREPVLRIVELSLLAISVDLQHKLADLIFAFQDQANTFAALSASGALTSPSNRSESLISGFARVMTCCGLLEAQQVKLDFQLMMSYIQTSFYIQARLNVPKGEHPPSYYALAQEVSHSSVTASSIQNWYKACSRLIYLAAASSMYIIPMIAIAGNKRQLSKEDNLDVIQRMAYLLCVPHETDHKHTLSRDCGTLTRTLVIPQMLLIEQVTTQLEDAFSLGFPPDSSGISEVIPFKDVDRMAARLRLFDFNYFKLPPFSPCWNALKDPLLAPALPLTLENMNITPACVAEEITIRTTLDLKATPCPVNPANSKLDDLHAGGNRKTDGYVCIPSDICEGKVLTLRDCQDKLIAMLITNLSKTLPHLDTTALPFFSAVMTGEVYPIDSSEVDSYCATHKVFWARYGEQGHTAPKNVHPYNVRKEGATRVNFTQRAPHTSEEMKEDPMETELIAEFIKLVTIVIEFHLKALLPNEYYSISVFASKLPLNERSLAHPFGGYVINIRVSTRGHRDTGDKLFCVVIPFGEWTGGELVTFEPGCIFRPKAWDAIIFPSCDITHFNLEHQGSRLSLVLHSDKYGDGWVQDLNGWEARNV</sequence>
<protein>
    <submittedName>
        <fullName evidence="2">Uncharacterized protein</fullName>
    </submittedName>
</protein>
<evidence type="ECO:0000256" key="1">
    <source>
        <dbReference type="SAM" id="MobiDB-lite"/>
    </source>
</evidence>
<comment type="caution">
    <text evidence="2">The sequence shown here is derived from an EMBL/GenBank/DDBJ whole genome shotgun (WGS) entry which is preliminary data.</text>
</comment>
<dbReference type="Gene3D" id="3.60.130.30">
    <property type="match status" value="1"/>
</dbReference>
<dbReference type="EMBL" id="JARKIE010000201">
    <property type="protein sequence ID" value="KAJ7667372.1"/>
    <property type="molecule type" value="Genomic_DNA"/>
</dbReference>
<dbReference type="Proteomes" id="UP001221757">
    <property type="component" value="Unassembled WGS sequence"/>
</dbReference>
<evidence type="ECO:0000313" key="3">
    <source>
        <dbReference type="Proteomes" id="UP001221757"/>
    </source>
</evidence>
<proteinExistence type="predicted"/>
<accession>A0AAD7G591</accession>
<name>A0AAD7G591_MYCRO</name>
<feature type="region of interest" description="Disordered" evidence="1">
    <location>
        <begin position="296"/>
        <end position="324"/>
    </location>
</feature>
<evidence type="ECO:0000313" key="2">
    <source>
        <dbReference type="EMBL" id="KAJ7667372.1"/>
    </source>
</evidence>
<keyword evidence="3" id="KW-1185">Reference proteome</keyword>